<dbReference type="AlphaFoldDB" id="A0A0G1XBV1"/>
<name>A0A0G1XBV1_9BACT</name>
<dbReference type="EMBL" id="LCPF01000001">
    <property type="protein sequence ID" value="KKU91780.1"/>
    <property type="molecule type" value="Genomic_DNA"/>
</dbReference>
<sequence>MRVITRFGFGTVNSLGYPDSRVKVQLDEPFFGQESQILERLGEIFPWGDWAIVRVINSGPNSIISNIQFYPIRGEAWEDLQKPGPSNETKFLLDLETGQTLVNHALGVPGPEIHRPEPLA</sequence>
<comment type="caution">
    <text evidence="1">The sequence shown here is derived from an EMBL/GenBank/DDBJ whole genome shotgun (WGS) entry which is preliminary data.</text>
</comment>
<proteinExistence type="predicted"/>
<protein>
    <submittedName>
        <fullName evidence="1">Uncharacterized protein</fullName>
    </submittedName>
</protein>
<evidence type="ECO:0000313" key="2">
    <source>
        <dbReference type="Proteomes" id="UP000034956"/>
    </source>
</evidence>
<evidence type="ECO:0000313" key="1">
    <source>
        <dbReference type="EMBL" id="KKU91780.1"/>
    </source>
</evidence>
<organism evidence="1 2">
    <name type="scientific">Candidatus Jorgensenbacteria bacterium GW2011_GWA1_48_11</name>
    <dbReference type="NCBI Taxonomy" id="1618660"/>
    <lineage>
        <taxon>Bacteria</taxon>
        <taxon>Candidatus Joergenseniibacteriota</taxon>
    </lineage>
</organism>
<reference evidence="1 2" key="1">
    <citation type="journal article" date="2015" name="Nature">
        <title>rRNA introns, odd ribosomes, and small enigmatic genomes across a large radiation of phyla.</title>
        <authorList>
            <person name="Brown C.T."/>
            <person name="Hug L.A."/>
            <person name="Thomas B.C."/>
            <person name="Sharon I."/>
            <person name="Castelle C.J."/>
            <person name="Singh A."/>
            <person name="Wilkins M.J."/>
            <person name="Williams K.H."/>
            <person name="Banfield J.F."/>
        </authorList>
    </citation>
    <scope>NUCLEOTIDE SEQUENCE [LARGE SCALE GENOMIC DNA]</scope>
</reference>
<gene>
    <name evidence="1" type="ORF">UY23_C0001G0386</name>
</gene>
<dbReference type="Proteomes" id="UP000034956">
    <property type="component" value="Unassembled WGS sequence"/>
</dbReference>
<accession>A0A0G1XBV1</accession>